<evidence type="ECO:0000259" key="6">
    <source>
        <dbReference type="PROSITE" id="PS50111"/>
    </source>
</evidence>
<evidence type="ECO:0000259" key="8">
    <source>
        <dbReference type="PROSITE" id="PS50906"/>
    </source>
</evidence>
<evidence type="ECO:0000313" key="10">
    <source>
        <dbReference type="Proteomes" id="UP000541810"/>
    </source>
</evidence>
<evidence type="ECO:0000256" key="3">
    <source>
        <dbReference type="ARBA" id="ARBA00029447"/>
    </source>
</evidence>
<evidence type="ECO:0000256" key="2">
    <source>
        <dbReference type="ARBA" id="ARBA00023224"/>
    </source>
</evidence>
<dbReference type="Pfam" id="PF00015">
    <property type="entry name" value="MCPsignal"/>
    <property type="match status" value="1"/>
</dbReference>
<dbReference type="SMART" id="SM00283">
    <property type="entry name" value="MA"/>
    <property type="match status" value="1"/>
</dbReference>
<proteinExistence type="inferred from homology"/>
<organism evidence="9 10">
    <name type="scientific">Algisphaera agarilytica</name>
    <dbReference type="NCBI Taxonomy" id="1385975"/>
    <lineage>
        <taxon>Bacteria</taxon>
        <taxon>Pseudomonadati</taxon>
        <taxon>Planctomycetota</taxon>
        <taxon>Phycisphaerae</taxon>
        <taxon>Phycisphaerales</taxon>
        <taxon>Phycisphaeraceae</taxon>
        <taxon>Algisphaera</taxon>
    </lineage>
</organism>
<keyword evidence="5" id="KW-0812">Transmembrane</keyword>
<dbReference type="Pfam" id="PF08376">
    <property type="entry name" value="NIT"/>
    <property type="match status" value="1"/>
</dbReference>
<evidence type="ECO:0000256" key="5">
    <source>
        <dbReference type="SAM" id="Phobius"/>
    </source>
</evidence>
<dbReference type="InterPro" id="IPR013587">
    <property type="entry name" value="Nitrate/nitrite_sensing"/>
</dbReference>
<gene>
    <name evidence="9" type="ORF">HNQ40_000612</name>
</gene>
<dbReference type="FunFam" id="1.10.287.950:FF:000001">
    <property type="entry name" value="Methyl-accepting chemotaxis sensory transducer"/>
    <property type="match status" value="1"/>
</dbReference>
<feature type="domain" description="HAMP" evidence="7">
    <location>
        <begin position="328"/>
        <end position="381"/>
    </location>
</feature>
<evidence type="ECO:0000259" key="7">
    <source>
        <dbReference type="PROSITE" id="PS50885"/>
    </source>
</evidence>
<dbReference type="PROSITE" id="PS50906">
    <property type="entry name" value="NIT"/>
    <property type="match status" value="1"/>
</dbReference>
<comment type="caution">
    <text evidence="9">The sequence shown here is derived from an EMBL/GenBank/DDBJ whole genome shotgun (WGS) entry which is preliminary data.</text>
</comment>
<keyword evidence="10" id="KW-1185">Reference proteome</keyword>
<dbReference type="PROSITE" id="PS50885">
    <property type="entry name" value="HAMP"/>
    <property type="match status" value="1"/>
</dbReference>
<dbReference type="GO" id="GO:0007165">
    <property type="term" value="P:signal transduction"/>
    <property type="evidence" value="ECO:0007669"/>
    <property type="project" value="UniProtKB-KW"/>
</dbReference>
<name>A0A7X0LJN9_9BACT</name>
<evidence type="ECO:0000256" key="1">
    <source>
        <dbReference type="ARBA" id="ARBA00004370"/>
    </source>
</evidence>
<dbReference type="SMART" id="SM00304">
    <property type="entry name" value="HAMP"/>
    <property type="match status" value="1"/>
</dbReference>
<protein>
    <submittedName>
        <fullName evidence="9">Methyl-accepting chemotaxis protein</fullName>
    </submittedName>
</protein>
<keyword evidence="5" id="KW-0472">Membrane</keyword>
<dbReference type="InterPro" id="IPR004089">
    <property type="entry name" value="MCPsignal_dom"/>
</dbReference>
<dbReference type="RefSeq" id="WP_184676274.1">
    <property type="nucleotide sequence ID" value="NZ_JACHGY010000001.1"/>
</dbReference>
<dbReference type="Proteomes" id="UP000541810">
    <property type="component" value="Unassembled WGS sequence"/>
</dbReference>
<dbReference type="SUPFAM" id="SSF58104">
    <property type="entry name" value="Methyl-accepting chemotaxis protein (MCP) signaling domain"/>
    <property type="match status" value="1"/>
</dbReference>
<comment type="subcellular location">
    <subcellularLocation>
        <location evidence="1">Membrane</location>
    </subcellularLocation>
</comment>
<dbReference type="GO" id="GO:0016020">
    <property type="term" value="C:membrane"/>
    <property type="evidence" value="ECO:0007669"/>
    <property type="project" value="UniProtKB-SubCell"/>
</dbReference>
<dbReference type="PRINTS" id="PR00260">
    <property type="entry name" value="CHEMTRNSDUCR"/>
</dbReference>
<dbReference type="GO" id="GO:0004888">
    <property type="term" value="F:transmembrane signaling receptor activity"/>
    <property type="evidence" value="ECO:0007669"/>
    <property type="project" value="InterPro"/>
</dbReference>
<reference evidence="9 10" key="1">
    <citation type="submission" date="2020-08" db="EMBL/GenBank/DDBJ databases">
        <title>Genomic Encyclopedia of Type Strains, Phase IV (KMG-IV): sequencing the most valuable type-strain genomes for metagenomic binning, comparative biology and taxonomic classification.</title>
        <authorList>
            <person name="Goeker M."/>
        </authorList>
    </citation>
    <scope>NUCLEOTIDE SEQUENCE [LARGE SCALE GENOMIC DNA]</scope>
    <source>
        <strain evidence="9 10">DSM 103725</strain>
    </source>
</reference>
<dbReference type="EMBL" id="JACHGY010000001">
    <property type="protein sequence ID" value="MBB6428806.1"/>
    <property type="molecule type" value="Genomic_DNA"/>
</dbReference>
<feature type="domain" description="NIT" evidence="8">
    <location>
        <begin position="47"/>
        <end position="297"/>
    </location>
</feature>
<comment type="similarity">
    <text evidence="3">Belongs to the methyl-accepting chemotaxis (MCP) protein family.</text>
</comment>
<dbReference type="Pfam" id="PF00672">
    <property type="entry name" value="HAMP"/>
    <property type="match status" value="1"/>
</dbReference>
<evidence type="ECO:0000256" key="4">
    <source>
        <dbReference type="PROSITE-ProRule" id="PRU00284"/>
    </source>
</evidence>
<dbReference type="InterPro" id="IPR004090">
    <property type="entry name" value="Chemotax_Me-accpt_rcpt"/>
</dbReference>
<feature type="transmembrane region" description="Helical" evidence="5">
    <location>
        <begin position="305"/>
        <end position="327"/>
    </location>
</feature>
<accession>A0A7X0LJN9</accession>
<dbReference type="InterPro" id="IPR010910">
    <property type="entry name" value="Nitrate/nitrite_sensing_bac"/>
</dbReference>
<dbReference type="AlphaFoldDB" id="A0A7X0LJN9"/>
<dbReference type="GO" id="GO:0006935">
    <property type="term" value="P:chemotaxis"/>
    <property type="evidence" value="ECO:0007669"/>
    <property type="project" value="InterPro"/>
</dbReference>
<dbReference type="CDD" id="cd06225">
    <property type="entry name" value="HAMP"/>
    <property type="match status" value="1"/>
</dbReference>
<keyword evidence="5" id="KW-1133">Transmembrane helix</keyword>
<sequence length="658" mass="69650">MSIKFKLTLLAAIPLLAIALMGINSTLANARVAGEMKDIQTLADLAVRVSALVHETQKERGRTAGFLGSKGAKFTAELSDQRKLADQRIAELYDFLETFDATHFDPAFQDSFAAALDDLEQIQGKRQAVSSQSITTGDALGYYTAMNGKFLDAIGVMSEQSMDADLTRSITAYVHFLKGKERAGIERAVLANTFAADAFGPGMYKKFVSLVTQQDIYLNEFKALTSDEALAFIDEASADPSFAQVQSYRDTAFANADRGNFGVDPGVWFSTITNKINKLKETEDFLSAELQGQAEAAASSAANTMLAFAAATGLIVLLGVAGAWFIMRSINRPIGKLVATINEIQTTNNLNLTADTSAKGEVGQLAGSFNEFVGTLRDIIGQVSQSSEEVAAAATEVAACSDELARGMGEQSSQVMSMSAAIEEMSASVVEVARQASDAAGDADQAGSVAREGQGVVRQTVDGMQSIKDAVTHSAQAVSELGKRGEQIGEIIAVINDIADQTNLLALNAAIEAARAGEHGRGFAVVADEVRKLADRTTQATDEISQSIIAIQKDTTSAVGRMNTGTDQVNHGVETATQAGTSLEQIVGTSESLATKVQSIAAAAEEQSSAAQEVALGIEQINTVSSYSLEGTRQANKASDHLSRKAEELRELVSRFNT</sequence>
<dbReference type="Gene3D" id="1.10.287.950">
    <property type="entry name" value="Methyl-accepting chemotaxis protein"/>
    <property type="match status" value="1"/>
</dbReference>
<feature type="domain" description="Methyl-accepting transducer" evidence="6">
    <location>
        <begin position="386"/>
        <end position="622"/>
    </location>
</feature>
<dbReference type="PANTHER" id="PTHR32089">
    <property type="entry name" value="METHYL-ACCEPTING CHEMOTAXIS PROTEIN MCPB"/>
    <property type="match status" value="1"/>
</dbReference>
<dbReference type="PROSITE" id="PS50111">
    <property type="entry name" value="CHEMOTAXIS_TRANSDUC_2"/>
    <property type="match status" value="1"/>
</dbReference>
<evidence type="ECO:0000313" key="9">
    <source>
        <dbReference type="EMBL" id="MBB6428806.1"/>
    </source>
</evidence>
<keyword evidence="2 4" id="KW-0807">Transducer</keyword>
<dbReference type="PANTHER" id="PTHR32089:SF112">
    <property type="entry name" value="LYSOZYME-LIKE PROTEIN-RELATED"/>
    <property type="match status" value="1"/>
</dbReference>
<dbReference type="CDD" id="cd11386">
    <property type="entry name" value="MCP_signal"/>
    <property type="match status" value="1"/>
</dbReference>
<dbReference type="InterPro" id="IPR003660">
    <property type="entry name" value="HAMP_dom"/>
</dbReference>